<dbReference type="Proteomes" id="UP000690515">
    <property type="component" value="Unassembled WGS sequence"/>
</dbReference>
<sequence>MKRLATIVILLLISLYLIPFTITALSAPPNAPTITQPQDSPLVIAHRGGRGLWPENTLFAFNNAVKLGVDMLEMDVRSTADGTLVIMHDPKVDRTTNGQGNIKDLLWTDLQHLDAGYSWTSDKGQTYPFRGKGITIPTLTSVLSSFPLKPMVIEIKEVGIEQKVCNAIRKYNMQHNVIVGSFIETSLYTFREICPEVATSASHIEVRNMVILDTFGLGHLYRPPAIALQIPEYHDERLITSPSLLATASQHQLWVQVWTVNDTAQMQRLMKQDINGIITDYPDRLINLKQQLFKQPTQASNEYSH</sequence>
<comment type="caution">
    <text evidence="2">The sequence shown here is derived from an EMBL/GenBank/DDBJ whole genome shotgun (WGS) entry which is preliminary data.</text>
</comment>
<name>A0ABS5ZBJ3_9GAMM</name>
<dbReference type="SUPFAM" id="SSF51695">
    <property type="entry name" value="PLC-like phosphodiesterases"/>
    <property type="match status" value="1"/>
</dbReference>
<dbReference type="CDD" id="cd08561">
    <property type="entry name" value="GDPD_cytoplasmic_ScUgpQ2_like"/>
    <property type="match status" value="1"/>
</dbReference>
<dbReference type="PANTHER" id="PTHR46211">
    <property type="entry name" value="GLYCEROPHOSPHORYL DIESTER PHOSPHODIESTERASE"/>
    <property type="match status" value="1"/>
</dbReference>
<dbReference type="RefSeq" id="WP_215819590.1">
    <property type="nucleotide sequence ID" value="NZ_JAGSOY010000019.1"/>
</dbReference>
<dbReference type="EMBL" id="JAGSOY010000019">
    <property type="protein sequence ID" value="MBU2711431.1"/>
    <property type="molecule type" value="Genomic_DNA"/>
</dbReference>
<dbReference type="InterPro" id="IPR017946">
    <property type="entry name" value="PLC-like_Pdiesterase_TIM-brl"/>
</dbReference>
<dbReference type="Gene3D" id="3.20.20.190">
    <property type="entry name" value="Phosphatidylinositol (PI) phosphodiesterase"/>
    <property type="match status" value="1"/>
</dbReference>
<evidence type="ECO:0000313" key="2">
    <source>
        <dbReference type="EMBL" id="MBU2711431.1"/>
    </source>
</evidence>
<dbReference type="PROSITE" id="PS51704">
    <property type="entry name" value="GP_PDE"/>
    <property type="match status" value="1"/>
</dbReference>
<proteinExistence type="predicted"/>
<dbReference type="Pfam" id="PF03009">
    <property type="entry name" value="GDPD"/>
    <property type="match status" value="1"/>
</dbReference>
<reference evidence="2 3" key="1">
    <citation type="submission" date="2021-04" db="EMBL/GenBank/DDBJ databases">
        <authorList>
            <person name="Pira H."/>
            <person name="Risdian C."/>
            <person name="Wink J."/>
        </authorList>
    </citation>
    <scope>NUCLEOTIDE SEQUENCE [LARGE SCALE GENOMIC DNA]</scope>
    <source>
        <strain evidence="2 3">WH53</strain>
    </source>
</reference>
<accession>A0ABS5ZBJ3</accession>
<dbReference type="InterPro" id="IPR030395">
    <property type="entry name" value="GP_PDE_dom"/>
</dbReference>
<evidence type="ECO:0000313" key="3">
    <source>
        <dbReference type="Proteomes" id="UP000690515"/>
    </source>
</evidence>
<protein>
    <submittedName>
        <fullName evidence="2">Glycerophosphodiester phosphodiesterase</fullName>
    </submittedName>
</protein>
<keyword evidence="3" id="KW-1185">Reference proteome</keyword>
<evidence type="ECO:0000259" key="1">
    <source>
        <dbReference type="PROSITE" id="PS51704"/>
    </source>
</evidence>
<dbReference type="PANTHER" id="PTHR46211:SF14">
    <property type="entry name" value="GLYCEROPHOSPHODIESTER PHOSPHODIESTERASE"/>
    <property type="match status" value="1"/>
</dbReference>
<gene>
    <name evidence="2" type="ORF">KCG35_10205</name>
</gene>
<feature type="domain" description="GP-PDE" evidence="1">
    <location>
        <begin position="41"/>
        <end position="289"/>
    </location>
</feature>
<organism evidence="2 3">
    <name type="scientific">Zooshikella harenae</name>
    <dbReference type="NCBI Taxonomy" id="2827238"/>
    <lineage>
        <taxon>Bacteria</taxon>
        <taxon>Pseudomonadati</taxon>
        <taxon>Pseudomonadota</taxon>
        <taxon>Gammaproteobacteria</taxon>
        <taxon>Oceanospirillales</taxon>
        <taxon>Zooshikellaceae</taxon>
        <taxon>Zooshikella</taxon>
    </lineage>
</organism>